<evidence type="ECO:0000313" key="3">
    <source>
        <dbReference type="Proteomes" id="UP000006512"/>
    </source>
</evidence>
<sequence>MRPYDMPEVQAYNQLMAFSFHKFTGQPIANGAELALAMWHAPQAIVSHGTQADPIFRYANARALALWEMDWAAFTRLPSRLSAETTPDIQSDRNALLQAALAKGWVDTYSGVRVSSTGKRFEIRDTVLWNVVDEAGVRHGQAAFIRDWRHL</sequence>
<dbReference type="HOGENOM" id="CLU_115296_1_0_5"/>
<protein>
    <submittedName>
        <fullName evidence="2">MEKHLA domain protein</fullName>
    </submittedName>
</protein>
<reference evidence="3" key="1">
    <citation type="submission" date="2011-03" db="EMBL/GenBank/DDBJ databases">
        <title>Draft genome sequence of Brevundimonas diminuta.</title>
        <authorList>
            <person name="Brown P.J.B."/>
            <person name="Buechlein A."/>
            <person name="Hemmerich C."/>
            <person name="Brun Y.V."/>
        </authorList>
    </citation>
    <scope>NUCLEOTIDE SEQUENCE [LARGE SCALE GENOMIC DNA]</scope>
    <source>
        <strain evidence="3">C19</strain>
    </source>
</reference>
<dbReference type="OrthoDB" id="9794448at2"/>
<organism evidence="2 3">
    <name type="scientific">Asticcacaulis biprosthecium C19</name>
    <dbReference type="NCBI Taxonomy" id="715226"/>
    <lineage>
        <taxon>Bacteria</taxon>
        <taxon>Pseudomonadati</taxon>
        <taxon>Pseudomonadota</taxon>
        <taxon>Alphaproteobacteria</taxon>
        <taxon>Caulobacterales</taxon>
        <taxon>Caulobacteraceae</taxon>
        <taxon>Asticcacaulis</taxon>
    </lineage>
</organism>
<dbReference type="InterPro" id="IPR013978">
    <property type="entry name" value="MEKHLA"/>
</dbReference>
<dbReference type="Proteomes" id="UP000006512">
    <property type="component" value="Unassembled WGS sequence"/>
</dbReference>
<keyword evidence="3" id="KW-1185">Reference proteome</keyword>
<name>F4QT36_9CAUL</name>
<dbReference type="RefSeq" id="WP_006275105.1">
    <property type="nucleotide sequence ID" value="NZ_GL883080.1"/>
</dbReference>
<dbReference type="eggNOG" id="ENOG5032SCF">
    <property type="taxonomic scope" value="Bacteria"/>
</dbReference>
<evidence type="ECO:0000259" key="1">
    <source>
        <dbReference type="Pfam" id="PF08670"/>
    </source>
</evidence>
<dbReference type="AlphaFoldDB" id="F4QT36"/>
<dbReference type="Pfam" id="PF08670">
    <property type="entry name" value="MEKHLA"/>
    <property type="match status" value="1"/>
</dbReference>
<feature type="domain" description="MEKHLA" evidence="1">
    <location>
        <begin position="13"/>
        <end position="149"/>
    </location>
</feature>
<dbReference type="STRING" id="715226.ABI_43290"/>
<evidence type="ECO:0000313" key="2">
    <source>
        <dbReference type="EMBL" id="EGF89906.1"/>
    </source>
</evidence>
<accession>F4QT36</accession>
<dbReference type="EMBL" id="GL883080">
    <property type="protein sequence ID" value="EGF89906.1"/>
    <property type="molecule type" value="Genomic_DNA"/>
</dbReference>
<proteinExistence type="predicted"/>
<gene>
    <name evidence="2" type="ORF">ABI_43290</name>
</gene>